<feature type="compositionally biased region" description="Polar residues" evidence="8">
    <location>
        <begin position="1101"/>
        <end position="1118"/>
    </location>
</feature>
<dbReference type="Gene3D" id="3.30.1010.10">
    <property type="entry name" value="Phosphatidylinositol 3-kinase Catalytic Subunit, Chain A, domain 4"/>
    <property type="match status" value="1"/>
</dbReference>
<feature type="compositionally biased region" description="Low complexity" evidence="8">
    <location>
        <begin position="1249"/>
        <end position="1259"/>
    </location>
</feature>
<organism evidence="11 12">
    <name type="scientific">Trichuris suis</name>
    <name type="common">pig whipworm</name>
    <dbReference type="NCBI Taxonomy" id="68888"/>
    <lineage>
        <taxon>Eukaryota</taxon>
        <taxon>Metazoa</taxon>
        <taxon>Ecdysozoa</taxon>
        <taxon>Nematoda</taxon>
        <taxon>Enoplea</taxon>
        <taxon>Dorylaimia</taxon>
        <taxon>Trichinellida</taxon>
        <taxon>Trichuridae</taxon>
        <taxon>Trichuris</taxon>
    </lineage>
</organism>
<dbReference type="GO" id="GO:0043625">
    <property type="term" value="C:delta DNA polymerase complex"/>
    <property type="evidence" value="ECO:0007669"/>
    <property type="project" value="InterPro"/>
</dbReference>
<dbReference type="GO" id="GO:0005741">
    <property type="term" value="C:mitochondrial outer membrane"/>
    <property type="evidence" value="ECO:0007669"/>
    <property type="project" value="UniProtKB-SubCell"/>
</dbReference>
<feature type="compositionally biased region" description="Basic and acidic residues" evidence="8">
    <location>
        <begin position="1128"/>
        <end position="1140"/>
    </location>
</feature>
<dbReference type="InterPro" id="IPR000403">
    <property type="entry name" value="PI3/4_kinase_cat_dom"/>
</dbReference>
<dbReference type="EC" id="2.7.1.67" evidence="2"/>
<evidence type="ECO:0000313" key="11">
    <source>
        <dbReference type="EMBL" id="KFD52640.1"/>
    </source>
</evidence>
<comment type="catalytic activity">
    <reaction evidence="5">
        <text>a 1,2-diacyl-sn-glycero-3-phospho-(1D-myo-inositol) + ATP = a 1,2-diacyl-sn-glycero-3-phospho-(1D-myo-inositol 4-phosphate) + ADP + H(+)</text>
        <dbReference type="Rhea" id="RHEA:19877"/>
        <dbReference type="ChEBI" id="CHEBI:15378"/>
        <dbReference type="ChEBI" id="CHEBI:30616"/>
        <dbReference type="ChEBI" id="CHEBI:57880"/>
        <dbReference type="ChEBI" id="CHEBI:58178"/>
        <dbReference type="ChEBI" id="CHEBI:456216"/>
        <dbReference type="EC" id="2.7.1.67"/>
    </reaction>
    <physiologicalReaction direction="left-to-right" evidence="5">
        <dbReference type="Rhea" id="RHEA:19878"/>
    </physiologicalReaction>
</comment>
<dbReference type="Pfam" id="PF09507">
    <property type="entry name" value="CDC27"/>
    <property type="match status" value="1"/>
</dbReference>
<feature type="compositionally biased region" description="Basic and acidic residues" evidence="8">
    <location>
        <begin position="1149"/>
        <end position="1167"/>
    </location>
</feature>
<feature type="region of interest" description="Disordered" evidence="8">
    <location>
        <begin position="414"/>
        <end position="439"/>
    </location>
</feature>
<evidence type="ECO:0000256" key="4">
    <source>
        <dbReference type="ARBA" id="ARBA00022777"/>
    </source>
</evidence>
<evidence type="ECO:0000256" key="6">
    <source>
        <dbReference type="ARBA" id="ARBA00037860"/>
    </source>
</evidence>
<dbReference type="InterPro" id="IPR001263">
    <property type="entry name" value="PI3K_accessory_dom"/>
</dbReference>
<dbReference type="PANTHER" id="PTHR10048">
    <property type="entry name" value="PHOSPHATIDYLINOSITOL KINASE"/>
    <property type="match status" value="1"/>
</dbReference>
<dbReference type="InterPro" id="IPR011009">
    <property type="entry name" value="Kinase-like_dom_sf"/>
</dbReference>
<evidence type="ECO:0000313" key="12">
    <source>
        <dbReference type="Proteomes" id="UP000030764"/>
    </source>
</evidence>
<evidence type="ECO:0000256" key="1">
    <source>
        <dbReference type="ARBA" id="ARBA00004450"/>
    </source>
</evidence>
<comment type="subcellular location">
    <subcellularLocation>
        <location evidence="1">Mitochondrion outer membrane</location>
        <topology evidence="1">Peripheral membrane protein</topology>
    </subcellularLocation>
    <subcellularLocation>
        <location evidence="6">Rough endoplasmic reticulum membrane</location>
        <topology evidence="6">Peripheral membrane protein</topology>
    </subcellularLocation>
</comment>
<feature type="compositionally biased region" description="Low complexity" evidence="8">
    <location>
        <begin position="429"/>
        <end position="439"/>
    </location>
</feature>
<feature type="domain" description="PI3K/PI4K catalytic" evidence="9">
    <location>
        <begin position="532"/>
        <end position="951"/>
    </location>
</feature>
<gene>
    <name evidence="11" type="ORF">M513_06487</name>
</gene>
<keyword evidence="3" id="KW-0808">Transferase</keyword>
<dbReference type="AlphaFoldDB" id="A0A085M5Z4"/>
<dbReference type="GO" id="GO:0046854">
    <property type="term" value="P:phosphatidylinositol phosphate biosynthetic process"/>
    <property type="evidence" value="ECO:0007669"/>
    <property type="project" value="InterPro"/>
</dbReference>
<dbReference type="Gene3D" id="1.10.1070.11">
    <property type="entry name" value="Phosphatidylinositol 3-/4-kinase, catalytic domain"/>
    <property type="match status" value="2"/>
</dbReference>
<evidence type="ECO:0000256" key="3">
    <source>
        <dbReference type="ARBA" id="ARBA00022679"/>
    </source>
</evidence>
<dbReference type="InterPro" id="IPR019038">
    <property type="entry name" value="POLD3"/>
</dbReference>
<feature type="compositionally biased region" description="Polar residues" evidence="8">
    <location>
        <begin position="1221"/>
        <end position="1238"/>
    </location>
</feature>
<evidence type="ECO:0000256" key="7">
    <source>
        <dbReference type="ARBA" id="ARBA00039877"/>
    </source>
</evidence>
<evidence type="ECO:0000259" key="9">
    <source>
        <dbReference type="PROSITE" id="PS50290"/>
    </source>
</evidence>
<feature type="domain" description="PIK helical" evidence="10">
    <location>
        <begin position="24"/>
        <end position="217"/>
    </location>
</feature>
<dbReference type="Proteomes" id="UP000030764">
    <property type="component" value="Unassembled WGS sequence"/>
</dbReference>
<dbReference type="GO" id="GO:0048015">
    <property type="term" value="P:phosphatidylinositol-mediated signaling"/>
    <property type="evidence" value="ECO:0007669"/>
    <property type="project" value="TreeGrafter"/>
</dbReference>
<name>A0A085M5Z4_9BILA</name>
<dbReference type="InterPro" id="IPR049160">
    <property type="entry name" value="PI4KB-PIK1_PIK"/>
</dbReference>
<feature type="region of interest" description="Disordered" evidence="8">
    <location>
        <begin position="1218"/>
        <end position="1274"/>
    </location>
</feature>
<dbReference type="PROSITE" id="PS50290">
    <property type="entry name" value="PI3_4_KINASE_3"/>
    <property type="match status" value="1"/>
</dbReference>
<dbReference type="SMART" id="SM00146">
    <property type="entry name" value="PI3Kc"/>
    <property type="match status" value="1"/>
</dbReference>
<evidence type="ECO:0000256" key="8">
    <source>
        <dbReference type="SAM" id="MobiDB-lite"/>
    </source>
</evidence>
<reference evidence="11 12" key="1">
    <citation type="journal article" date="2014" name="Nat. Genet.">
        <title>Genome and transcriptome of the porcine whipworm Trichuris suis.</title>
        <authorList>
            <person name="Jex A.R."/>
            <person name="Nejsum P."/>
            <person name="Schwarz E.M."/>
            <person name="Hu L."/>
            <person name="Young N.D."/>
            <person name="Hall R.S."/>
            <person name="Korhonen P.K."/>
            <person name="Liao S."/>
            <person name="Thamsborg S."/>
            <person name="Xia J."/>
            <person name="Xu P."/>
            <person name="Wang S."/>
            <person name="Scheerlinck J.P."/>
            <person name="Hofmann A."/>
            <person name="Sternberg P.W."/>
            <person name="Wang J."/>
            <person name="Gasser R.B."/>
        </authorList>
    </citation>
    <scope>NUCLEOTIDE SEQUENCE [LARGE SCALE GENOMIC DNA]</scope>
    <source>
        <strain evidence="11">DCEP-RM93M</strain>
    </source>
</reference>
<feature type="region of interest" description="Disordered" evidence="8">
    <location>
        <begin position="1038"/>
        <end position="1186"/>
    </location>
</feature>
<feature type="compositionally biased region" description="Basic and acidic residues" evidence="8">
    <location>
        <begin position="418"/>
        <end position="428"/>
    </location>
</feature>
<sequence>MEDTYRSVCPHGRLRDSVMCVKCTLEQAFDLTDKSPVLQQNNEVHGTNSAVSSENDGAHNENNSTVLCTGEIPATMQQAHNKRLHTPVNPAVLPVTPSSGTRQSLLLRLFESKVFDMRIAIQYLFSSKEAGVLTYLGNRMFSFAEEDVDFYLPQLVSLYINEREIAEVLHPYFLHRCRKSVEFSLKTAWLLDAFGVESLRGCKRRTHGLKLKNLILSEQIRPKCQASEKVWRSNLTVISAVTVSDKKGHYRSRSDATADHSRVLKRENSVSSLRSLYSHSGDLSTGRAFDNGCCCHKASEEAVAVLSESVRDCICNAPRLMPEAEFVKCLTAIGYRLRTICNREDRTSRLAAELAMLNLNLPARVWLPIYSEFPHHIVRIPPNAGVVLNSKDKAPYLLYVEAVEVSEKSSPFPLAQKSLEDRSGHSRSADSLNRSSSCSFAESPSYLTFWTQSGVEDPELENIRRQFPFDKIVTSDSLSQVSVESTTSADSKDLGVVITANEVRRRLTESLCAPNKQLKHSNEDPSASVLSEPWIEKAKRIRENSPYGNLPGWRLLPVMVKTGDDLRQELLAYQIMCQLQEIWNLERVPLRLRLYKTLVISRDAGMIEPVVNAVSLHQIKRSLTADGKKNCTVLDHFLSEFGEFNSEEFLTAQNNFIRSCAAYSLMCYLLQVTPITICGFFLFFVSKTATKPNPPSTRYEEADEEEMIVSGSALSMAVASVIEQSFHRAISCQFVKKFRAGERRSAPGENLFEWPPYGTLAIARTDLLRENVLSSNCLCIRTCFDGEDDEKRSLNIAMRISWGADLSCVEKDCDFSLLVKPWLYLRHNGNILLDAEGHIIHIDFGYILSSSPKNLGFECSPFKLTDEIIEVMGGPQSEMFNYFKILMLQGLIAARKHHERILTIVEIMLSEAKIRDEVLQALTAEKEMVTFLWLSAKFNIHVNAAKRILDELYKEYKDEKNLHAVFYLSGYQKVGENQLHRIFFVNEELVQEHMEMLDVVLSCHTYCVHTAEIKDLIASYITDQSVSLPPSHRAILPLASEPDKEINSSASPRSKKLLGKQPSSDQLITTPLKNVNSAKSRDQRNLVPLGLEHYSVPNDGTDASVSKANSEYPLSNDLFTDESSTESRPQKRSDDREKKSSNKKKSRAERKGKEVNTSKVKSDHQSSPERTTCGSSPNVNVVRLDKQATLNETHEIRRRKTSFKTFVDDDDYLVTKRINETETVPGNYSTAADLQHGTSMEEDNDTSEPASSKGKSSAPSKKKQNPLTNFFKKA</sequence>
<dbReference type="InterPro" id="IPR018936">
    <property type="entry name" value="PI3/4_kinase_CS"/>
</dbReference>
<dbReference type="InterPro" id="IPR036940">
    <property type="entry name" value="PI3/4_kinase_cat_sf"/>
</dbReference>
<evidence type="ECO:0000259" key="10">
    <source>
        <dbReference type="PROSITE" id="PS51545"/>
    </source>
</evidence>
<evidence type="ECO:0000256" key="2">
    <source>
        <dbReference type="ARBA" id="ARBA00012169"/>
    </source>
</evidence>
<dbReference type="PROSITE" id="PS51545">
    <property type="entry name" value="PIK_HELICAL"/>
    <property type="match status" value="1"/>
</dbReference>
<accession>A0A085M5Z4</accession>
<dbReference type="GO" id="GO:0004430">
    <property type="term" value="F:1-phosphatidylinositol 4-kinase activity"/>
    <property type="evidence" value="ECO:0007669"/>
    <property type="project" value="UniProtKB-EC"/>
</dbReference>
<dbReference type="GO" id="GO:0030867">
    <property type="term" value="C:rough endoplasmic reticulum membrane"/>
    <property type="evidence" value="ECO:0007669"/>
    <property type="project" value="UniProtKB-SubCell"/>
</dbReference>
<dbReference type="GO" id="GO:0006260">
    <property type="term" value="P:DNA replication"/>
    <property type="evidence" value="ECO:0007669"/>
    <property type="project" value="InterPro"/>
</dbReference>
<evidence type="ECO:0000256" key="5">
    <source>
        <dbReference type="ARBA" id="ARBA00036767"/>
    </source>
</evidence>
<dbReference type="SUPFAM" id="SSF56112">
    <property type="entry name" value="Protein kinase-like (PK-like)"/>
    <property type="match status" value="2"/>
</dbReference>
<protein>
    <recommendedName>
        <fullName evidence="7">Phosphatidylinositol 4-kinase beta</fullName>
        <ecNumber evidence="2">2.7.1.67</ecNumber>
    </recommendedName>
</protein>
<dbReference type="PROSITE" id="PS00915">
    <property type="entry name" value="PI3_4_KINASE_1"/>
    <property type="match status" value="1"/>
</dbReference>
<keyword evidence="4" id="KW-0418">Kinase</keyword>
<dbReference type="InterPro" id="IPR015433">
    <property type="entry name" value="PI3/4_kinase"/>
</dbReference>
<keyword evidence="12" id="KW-1185">Reference proteome</keyword>
<feature type="compositionally biased region" description="Polar residues" evidence="8">
    <location>
        <begin position="1168"/>
        <end position="1179"/>
    </location>
</feature>
<dbReference type="Pfam" id="PF00454">
    <property type="entry name" value="PI3_PI4_kinase"/>
    <property type="match status" value="2"/>
</dbReference>
<dbReference type="PANTHER" id="PTHR10048:SF22">
    <property type="entry name" value="PHOSPHATIDYLINOSITOL 4-KINASE BETA"/>
    <property type="match status" value="1"/>
</dbReference>
<dbReference type="EMBL" id="KL363225">
    <property type="protein sequence ID" value="KFD52640.1"/>
    <property type="molecule type" value="Genomic_DNA"/>
</dbReference>
<feature type="compositionally biased region" description="Polar residues" evidence="8">
    <location>
        <begin position="1061"/>
        <end position="1078"/>
    </location>
</feature>
<proteinExistence type="predicted"/>
<dbReference type="Pfam" id="PF21245">
    <property type="entry name" value="PI4KB-PIK1_PIK"/>
    <property type="match status" value="1"/>
</dbReference>